<evidence type="ECO:0000256" key="2">
    <source>
        <dbReference type="PROSITE-ProRule" id="PRU00504"/>
    </source>
</evidence>
<keyword evidence="3" id="KW-0732">Signal</keyword>
<dbReference type="RefSeq" id="WP_172885308.1">
    <property type="nucleotide sequence ID" value="NZ_AP017313.1"/>
</dbReference>
<feature type="signal peptide" evidence="3">
    <location>
        <begin position="1"/>
        <end position="27"/>
    </location>
</feature>
<dbReference type="PROSITE" id="PS51125">
    <property type="entry name" value="NHL"/>
    <property type="match status" value="3"/>
</dbReference>
<dbReference type="PANTHER" id="PTHR24104:SF25">
    <property type="entry name" value="PROTEIN LIN-41"/>
    <property type="match status" value="1"/>
</dbReference>
<proteinExistence type="predicted"/>
<dbReference type="CDD" id="cd05819">
    <property type="entry name" value="NHL"/>
    <property type="match status" value="1"/>
</dbReference>
<organism evidence="5 6">
    <name type="scientific">Mucilaginibacter gotjawali</name>
    <dbReference type="NCBI Taxonomy" id="1550579"/>
    <lineage>
        <taxon>Bacteria</taxon>
        <taxon>Pseudomonadati</taxon>
        <taxon>Bacteroidota</taxon>
        <taxon>Sphingobacteriia</taxon>
        <taxon>Sphingobacteriales</taxon>
        <taxon>Sphingobacteriaceae</taxon>
        <taxon>Mucilaginibacter</taxon>
    </lineage>
</organism>
<evidence type="ECO:0000256" key="1">
    <source>
        <dbReference type="ARBA" id="ARBA00022737"/>
    </source>
</evidence>
<feature type="repeat" description="NHL" evidence="2">
    <location>
        <begin position="575"/>
        <end position="615"/>
    </location>
</feature>
<dbReference type="SUPFAM" id="SSF101898">
    <property type="entry name" value="NHL repeat"/>
    <property type="match status" value="2"/>
</dbReference>
<feature type="repeat" description="NHL" evidence="2">
    <location>
        <begin position="461"/>
        <end position="491"/>
    </location>
</feature>
<reference evidence="5 6" key="1">
    <citation type="submission" date="2015-12" db="EMBL/GenBank/DDBJ databases">
        <title>Genome sequence of Mucilaginibacter gotjawali.</title>
        <authorList>
            <person name="Lee J.S."/>
            <person name="Lee K.C."/>
            <person name="Kim K.K."/>
            <person name="Lee B.W."/>
        </authorList>
    </citation>
    <scope>NUCLEOTIDE SEQUENCE [LARGE SCALE GENOMIC DNA]</scope>
    <source>
        <strain evidence="5 6">SA3-7</strain>
    </source>
</reference>
<dbReference type="Gene3D" id="2.120.10.30">
    <property type="entry name" value="TolB, C-terminal domain"/>
    <property type="match status" value="1"/>
</dbReference>
<dbReference type="InterPro" id="IPR013783">
    <property type="entry name" value="Ig-like_fold"/>
</dbReference>
<evidence type="ECO:0000256" key="3">
    <source>
        <dbReference type="SAM" id="SignalP"/>
    </source>
</evidence>
<evidence type="ECO:0000313" key="5">
    <source>
        <dbReference type="EMBL" id="BAU53857.1"/>
    </source>
</evidence>
<feature type="domain" description="Cadherin-like beta-sandwich-like" evidence="4">
    <location>
        <begin position="955"/>
        <end position="1046"/>
    </location>
</feature>
<name>A0A0X8X124_9SPHI</name>
<dbReference type="Pfam" id="PF01436">
    <property type="entry name" value="NHL"/>
    <property type="match status" value="3"/>
</dbReference>
<keyword evidence="5" id="KW-0808">Transferase</keyword>
<dbReference type="GO" id="GO:0004674">
    <property type="term" value="F:protein serine/threonine kinase activity"/>
    <property type="evidence" value="ECO:0007669"/>
    <property type="project" value="UniProtKB-EC"/>
</dbReference>
<keyword evidence="6" id="KW-1185">Reference proteome</keyword>
<evidence type="ECO:0000313" key="6">
    <source>
        <dbReference type="Proteomes" id="UP000218263"/>
    </source>
</evidence>
<dbReference type="NCBIfam" id="TIGR04131">
    <property type="entry name" value="Bac_Flav_CTERM"/>
    <property type="match status" value="1"/>
</dbReference>
<dbReference type="InterPro" id="IPR025883">
    <property type="entry name" value="Cadherin-like_domain"/>
</dbReference>
<feature type="repeat" description="NHL" evidence="2">
    <location>
        <begin position="544"/>
        <end position="574"/>
    </location>
</feature>
<gene>
    <name evidence="5" type="primary">pknD_7</name>
    <name evidence="5" type="ORF">MgSA37_02028</name>
</gene>
<feature type="domain" description="Cadherin-like beta-sandwich-like" evidence="4">
    <location>
        <begin position="857"/>
        <end position="947"/>
    </location>
</feature>
<dbReference type="Gene3D" id="2.40.10.500">
    <property type="match status" value="3"/>
</dbReference>
<dbReference type="InterPro" id="IPR001258">
    <property type="entry name" value="NHL_repeat"/>
</dbReference>
<dbReference type="Gene3D" id="2.60.40.10">
    <property type="entry name" value="Immunoglobulins"/>
    <property type="match status" value="2"/>
</dbReference>
<dbReference type="EC" id="2.7.11.1" evidence="5"/>
<dbReference type="KEGG" id="mgot:MgSA37_02028"/>
<dbReference type="InterPro" id="IPR011042">
    <property type="entry name" value="6-blade_b-propeller_TolB-like"/>
</dbReference>
<dbReference type="EMBL" id="AP017313">
    <property type="protein sequence ID" value="BAU53857.1"/>
    <property type="molecule type" value="Genomic_DNA"/>
</dbReference>
<feature type="chain" id="PRO_5007071353" evidence="3">
    <location>
        <begin position="28"/>
        <end position="1364"/>
    </location>
</feature>
<dbReference type="Proteomes" id="UP000218263">
    <property type="component" value="Chromosome"/>
</dbReference>
<feature type="domain" description="Cadherin-like beta-sandwich-like" evidence="4">
    <location>
        <begin position="1163"/>
        <end position="1244"/>
    </location>
</feature>
<keyword evidence="5" id="KW-0418">Kinase</keyword>
<dbReference type="PANTHER" id="PTHR24104">
    <property type="entry name" value="E3 UBIQUITIN-PROTEIN LIGASE NHLRC1-RELATED"/>
    <property type="match status" value="1"/>
</dbReference>
<sequence length="1364" mass="136811">MKKLFTKGFYVLPAIIFFLCAALSAKAQYSGTNLETGGLYTALAKDGSNNLYVTRVTSGTGGALYEVDKYTGGTGTPVSIYSGLTHETGDYPWGLAVTSTGNVFISTDFTAGGGSIIKLTYSGGVYTSSIIQTGRYFSALAVDTHDNLYTAEYDAGNSSYAVVEYTASSSYATGTKLYDNLKTGAGYTYPTGLAVASNGNVYVADAFSNDPSITDGGHVYKLTAASAYAVSTLSSGNYVTALNFSASGNLFSSENRGAGYSLVEYAGGTGSGVPISTPLHTNGIYYPWGIAFISIGKIFVADGDDGVNGGAVIKMVPNPPTVTTTAVTSSTSTGTTLNGIVNDNGNTTTVNFIYGTSSTLTGATTTPATTGGTISAGSGNTNAALNISGLTASTKYYYAVSATNSGGTRQGAILNFFTTPSLSYTSPIVYNSGTNIPILSPVSSVVPLPAYGNPVTVGSGFLTPFGVAADVSGNVYVADYGNHSLKEIPAGGGAPITLATGYTTLLGVAVDAANNVYTCDAGTATVQKIPNGGTGTPVTIGSGFSAPYGLTVDAAGNVYVADYSNNAVYKIAAAGGATTSIGSGFASPTGVAVDAAGNVYVADYGNNVVKEIPVGGGAPVTIGSGFSAPVGVGVDPSGNIFVADYGNSTLQEIPTGGGTQVALGAGYVNPTGVAIDGFGKLFVAGYLSGLINQLTPVGGYYISTALPLGLGLSNKTGKISGIANAISPAKNYTVTAYNTGGGTSAVVNIKVVANARLSNLTISQGTLTPVFAIATTSYTATVPNDVSSITLTPTTNDAMATVTVNGTAVTSGTASANIPLNFGTNAITTVVTARDGTTTKTYTVTITRVALTNADLANLAVSAGTLTPAFTTATTSYTASVPNSVTSVTVTPTTADATATVTVNGIPVNSGIASGAIPLSVGPNTITTVSTAQDGVTTKTYTITITRSLPANPNLSNLTLSAGTLTPAFATATINYTASVANSVSSITVTPKASDALATITVNGTAVSNNTASGAISLNVGSNVITTVVTAQNGTTTKTYTVTVTRAASSNADLSNLSLSSGTLTPVFASGTTSYNGSVVNSVTSVTVTPTTSDATATLTVNGTAVSSGTASGAIALNVGPNTITTVVTAQDGVTTKTYTVTLTRMLPANANLSGLSLSAGALTPAFATATTSYTLSVANAVTSTTVTPKASDALATITVNGVAVNSGTASGAIALNVGTNVITTIVTAQNGTTTKTYTVTVTRAAGSLNSVYEPISVTNPAGKAQMMGEELVVRQGLSPNGDGINDFLQIDGITNYPDNKLTIMNRSGQLIFEAKGYDNSTKVFDGHSNKTGAMQLPGTYFYSLDFTVNGTAKHKTGFIVLKY</sequence>
<dbReference type="GO" id="GO:0008270">
    <property type="term" value="F:zinc ion binding"/>
    <property type="evidence" value="ECO:0007669"/>
    <property type="project" value="UniProtKB-KW"/>
</dbReference>
<dbReference type="Pfam" id="PF12733">
    <property type="entry name" value="Cadherin-like"/>
    <property type="match status" value="5"/>
</dbReference>
<keyword evidence="1" id="KW-0677">Repeat</keyword>
<protein>
    <submittedName>
        <fullName evidence="5">Serine/threonine-protein kinase PknD</fullName>
        <ecNumber evidence="5">2.7.11.1</ecNumber>
    </submittedName>
</protein>
<feature type="domain" description="Cadherin-like beta-sandwich-like" evidence="4">
    <location>
        <begin position="757"/>
        <end position="848"/>
    </location>
</feature>
<accession>A0A0X8X124</accession>
<feature type="domain" description="Cadherin-like beta-sandwich-like" evidence="4">
    <location>
        <begin position="1055"/>
        <end position="1145"/>
    </location>
</feature>
<evidence type="ECO:0000259" key="4">
    <source>
        <dbReference type="Pfam" id="PF12733"/>
    </source>
</evidence>
<dbReference type="InterPro" id="IPR026341">
    <property type="entry name" value="T9SS_type_B"/>
</dbReference>
<dbReference type="Pfam" id="PF13585">
    <property type="entry name" value="CHU_C"/>
    <property type="match status" value="1"/>
</dbReference>
<dbReference type="InterPro" id="IPR050952">
    <property type="entry name" value="TRIM-NHL_E3_ligases"/>
</dbReference>